<dbReference type="Gene3D" id="1.10.443.10">
    <property type="entry name" value="Intergrase catalytic core"/>
    <property type="match status" value="1"/>
</dbReference>
<evidence type="ECO:0000256" key="7">
    <source>
        <dbReference type="ARBA" id="ARBA00023172"/>
    </source>
</evidence>
<dbReference type="GO" id="GO:0006310">
    <property type="term" value="P:DNA recombination"/>
    <property type="evidence" value="ECO:0007669"/>
    <property type="project" value="UniProtKB-KW"/>
</dbReference>
<keyword evidence="2" id="KW-0963">Cytoplasm</keyword>
<keyword evidence="7" id="KW-0233">DNA recombination</keyword>
<dbReference type="Proteomes" id="UP000000960">
    <property type="component" value="Chromosome"/>
</dbReference>
<dbReference type="InterPro" id="IPR002104">
    <property type="entry name" value="Integrase_catalytic"/>
</dbReference>
<evidence type="ECO:0000313" key="12">
    <source>
        <dbReference type="EMBL" id="ACV50629.1"/>
    </source>
</evidence>
<dbReference type="GO" id="GO:0051301">
    <property type="term" value="P:cell division"/>
    <property type="evidence" value="ECO:0007669"/>
    <property type="project" value="UniProtKB-KW"/>
</dbReference>
<evidence type="ECO:0000259" key="11">
    <source>
        <dbReference type="PROSITE" id="PS51900"/>
    </source>
</evidence>
<protein>
    <submittedName>
        <fullName evidence="12">Integrase family protein</fullName>
    </submittedName>
</protein>
<dbReference type="KEGG" id="apv:Apar_0196"/>
<dbReference type="GO" id="GO:0005737">
    <property type="term" value="C:cytoplasm"/>
    <property type="evidence" value="ECO:0007669"/>
    <property type="project" value="UniProtKB-SubCell"/>
</dbReference>
<feature type="domain" description="Tyr recombinase" evidence="10">
    <location>
        <begin position="151"/>
        <end position="324"/>
    </location>
</feature>
<evidence type="ECO:0000259" key="10">
    <source>
        <dbReference type="PROSITE" id="PS51898"/>
    </source>
</evidence>
<keyword evidence="13" id="KW-1185">Reference proteome</keyword>
<evidence type="ECO:0000256" key="2">
    <source>
        <dbReference type="ARBA" id="ARBA00022490"/>
    </source>
</evidence>
<dbReference type="HOGENOM" id="CLU_027562_9_2_11"/>
<dbReference type="PANTHER" id="PTHR30349">
    <property type="entry name" value="PHAGE INTEGRASE-RELATED"/>
    <property type="match status" value="1"/>
</dbReference>
<keyword evidence="6 9" id="KW-0238">DNA-binding</keyword>
<evidence type="ECO:0000313" key="13">
    <source>
        <dbReference type="Proteomes" id="UP000000960"/>
    </source>
</evidence>
<evidence type="ECO:0000256" key="1">
    <source>
        <dbReference type="ARBA" id="ARBA00004496"/>
    </source>
</evidence>
<evidence type="ECO:0000256" key="6">
    <source>
        <dbReference type="ARBA" id="ARBA00023125"/>
    </source>
</evidence>
<dbReference type="InterPro" id="IPR013762">
    <property type="entry name" value="Integrase-like_cat_sf"/>
</dbReference>
<dbReference type="GO" id="GO:0003677">
    <property type="term" value="F:DNA binding"/>
    <property type="evidence" value="ECO:0007669"/>
    <property type="project" value="UniProtKB-UniRule"/>
</dbReference>
<keyword evidence="8" id="KW-0131">Cell cycle</keyword>
<dbReference type="InterPro" id="IPR004107">
    <property type="entry name" value="Integrase_SAM-like_N"/>
</dbReference>
<dbReference type="eggNOG" id="COG4974">
    <property type="taxonomic scope" value="Bacteria"/>
</dbReference>
<dbReference type="AlphaFoldDB" id="C8W941"/>
<dbReference type="RefSeq" id="WP_012808289.1">
    <property type="nucleotide sequence ID" value="NC_013203.1"/>
</dbReference>
<dbReference type="STRING" id="521095.Apar_0196"/>
<keyword evidence="3" id="KW-0132">Cell division</keyword>
<evidence type="ECO:0000256" key="3">
    <source>
        <dbReference type="ARBA" id="ARBA00022618"/>
    </source>
</evidence>
<proteinExistence type="predicted"/>
<dbReference type="InterPro" id="IPR010998">
    <property type="entry name" value="Integrase_recombinase_N"/>
</dbReference>
<reference evidence="12 13" key="1">
    <citation type="journal article" date="2009" name="Stand. Genomic Sci.">
        <title>Complete genome sequence of Atopobium parvulum type strain (IPP 1246).</title>
        <authorList>
            <person name="Copeland A."/>
            <person name="Sikorski J."/>
            <person name="Lapidus A."/>
            <person name="Nolan M."/>
            <person name="Del Rio T.G."/>
            <person name="Lucas S."/>
            <person name="Chen F."/>
            <person name="Tice H."/>
            <person name="Pitluck S."/>
            <person name="Cheng J.F."/>
            <person name="Pukall R."/>
            <person name="Chertkov O."/>
            <person name="Brettin T."/>
            <person name="Han C."/>
            <person name="Detter J.C."/>
            <person name="Kuske C."/>
            <person name="Bruce D."/>
            <person name="Goodwin L."/>
            <person name="Ivanova N."/>
            <person name="Mavromatis K."/>
            <person name="Mikhailova N."/>
            <person name="Chen A."/>
            <person name="Palaniappan K."/>
            <person name="Chain P."/>
            <person name="Rohde M."/>
            <person name="Goker M."/>
            <person name="Bristow J."/>
            <person name="Eisen J.A."/>
            <person name="Markowitz V."/>
            <person name="Hugenholtz P."/>
            <person name="Kyrpides N.C."/>
            <person name="Klenk H.P."/>
            <person name="Detter J.C."/>
        </authorList>
    </citation>
    <scope>NUCLEOTIDE SEQUENCE [LARGE SCALE GENOMIC DNA]</scope>
    <source>
        <strain evidence="13">ATCC 33793 / DSM 20469 / CCUG 32760 / JCM 10300 / KCTC 3663 / VPI 0546 / 1246</strain>
    </source>
</reference>
<dbReference type="Pfam" id="PF00589">
    <property type="entry name" value="Phage_integrase"/>
    <property type="match status" value="1"/>
</dbReference>
<dbReference type="NCBIfam" id="NF040815">
    <property type="entry name" value="recomb_XerA_Arch"/>
    <property type="match status" value="1"/>
</dbReference>
<evidence type="ECO:0000256" key="9">
    <source>
        <dbReference type="PROSITE-ProRule" id="PRU01248"/>
    </source>
</evidence>
<dbReference type="PANTHER" id="PTHR30349:SF77">
    <property type="entry name" value="TYROSINE RECOMBINASE XERC"/>
    <property type="match status" value="1"/>
</dbReference>
<dbReference type="GeneID" id="84805735"/>
<keyword evidence="4" id="KW-0159">Chromosome partition</keyword>
<dbReference type="EMBL" id="CP001721">
    <property type="protein sequence ID" value="ACV50629.1"/>
    <property type="molecule type" value="Genomic_DNA"/>
</dbReference>
<dbReference type="SUPFAM" id="SSF56349">
    <property type="entry name" value="DNA breaking-rejoining enzymes"/>
    <property type="match status" value="1"/>
</dbReference>
<feature type="domain" description="Core-binding (CB)" evidence="11">
    <location>
        <begin position="48"/>
        <end position="130"/>
    </location>
</feature>
<evidence type="ECO:0000256" key="4">
    <source>
        <dbReference type="ARBA" id="ARBA00022829"/>
    </source>
</evidence>
<evidence type="ECO:0000256" key="5">
    <source>
        <dbReference type="ARBA" id="ARBA00022908"/>
    </source>
</evidence>
<dbReference type="Gene3D" id="1.10.150.130">
    <property type="match status" value="1"/>
</dbReference>
<dbReference type="InterPro" id="IPR050090">
    <property type="entry name" value="Tyrosine_recombinase_XerCD"/>
</dbReference>
<organism evidence="12 13">
    <name type="scientific">Lancefieldella parvula (strain ATCC 33793 / DSM 20469 / CCUG 32760 / JCM 10300 / KCTC 3663 / VPI 0546 / 1246)</name>
    <name type="common">Atopobium parvulum</name>
    <dbReference type="NCBI Taxonomy" id="521095"/>
    <lineage>
        <taxon>Bacteria</taxon>
        <taxon>Bacillati</taxon>
        <taxon>Actinomycetota</taxon>
        <taxon>Coriobacteriia</taxon>
        <taxon>Coriobacteriales</taxon>
        <taxon>Atopobiaceae</taxon>
        <taxon>Lancefieldella</taxon>
    </lineage>
</organism>
<dbReference type="GO" id="GO:0015074">
    <property type="term" value="P:DNA integration"/>
    <property type="evidence" value="ECO:0007669"/>
    <property type="project" value="UniProtKB-KW"/>
</dbReference>
<dbReference type="InterPro" id="IPR011010">
    <property type="entry name" value="DNA_brk_join_enz"/>
</dbReference>
<dbReference type="PROSITE" id="PS51898">
    <property type="entry name" value="TYR_RECOMBINASE"/>
    <property type="match status" value="1"/>
</dbReference>
<dbReference type="Pfam" id="PF13495">
    <property type="entry name" value="Phage_int_SAM_4"/>
    <property type="match status" value="1"/>
</dbReference>
<comment type="subcellular location">
    <subcellularLocation>
        <location evidence="1">Cytoplasm</location>
    </subcellularLocation>
</comment>
<gene>
    <name evidence="12" type="ordered locus">Apar_0196</name>
</gene>
<dbReference type="InterPro" id="IPR044068">
    <property type="entry name" value="CB"/>
</dbReference>
<dbReference type="GO" id="GO:0007059">
    <property type="term" value="P:chromosome segregation"/>
    <property type="evidence" value="ECO:0007669"/>
    <property type="project" value="UniProtKB-KW"/>
</dbReference>
<name>C8W941_LANP1</name>
<sequence>MNEYKQTISRIEHLMEGALSGSQRDLLHAVLRQCLDDDAARADAKTSMSNKRMLDAFYAAKRLEGCSERTISYYASVLHHYMVNITTGFRQVTTEEVRSYLIEYGQRKGVSKITVDNVRRVISSLFSWLEAEDYILKSPVRRIKKIRSPRNIKPVITDDELETMRDGCTCVRDLALVDLLTSSGMRVGELVRLNREDIDFEGRQCVVRGKGDKERRVYFDARTKVHLHEYLNSRHDENPALFISLDGTKKRLEISGVELRLRMLGRSLGLPRVHPHKFRRTMATRAIDKGMPIEQVQVLLGHSKIDTTLCYAMVDQENVKQAHRKFIA</sequence>
<keyword evidence="5" id="KW-0229">DNA integration</keyword>
<evidence type="ECO:0000256" key="8">
    <source>
        <dbReference type="ARBA" id="ARBA00023306"/>
    </source>
</evidence>
<accession>C8W941</accession>
<dbReference type="PROSITE" id="PS51900">
    <property type="entry name" value="CB"/>
    <property type="match status" value="1"/>
</dbReference>